<dbReference type="InterPro" id="IPR040108">
    <property type="entry name" value="Laa1/Sip1/HEATR5"/>
</dbReference>
<evidence type="ECO:0000313" key="1">
    <source>
        <dbReference type="EMBL" id="KAL0170139.1"/>
    </source>
</evidence>
<comment type="caution">
    <text evidence="1">The sequence shown here is derived from an EMBL/GenBank/DDBJ whole genome shotgun (WGS) entry which is preliminary data.</text>
</comment>
<organism evidence="1 2">
    <name type="scientific">Cirrhinus mrigala</name>
    <name type="common">Mrigala</name>
    <dbReference type="NCBI Taxonomy" id="683832"/>
    <lineage>
        <taxon>Eukaryota</taxon>
        <taxon>Metazoa</taxon>
        <taxon>Chordata</taxon>
        <taxon>Craniata</taxon>
        <taxon>Vertebrata</taxon>
        <taxon>Euteleostomi</taxon>
        <taxon>Actinopterygii</taxon>
        <taxon>Neopterygii</taxon>
        <taxon>Teleostei</taxon>
        <taxon>Ostariophysi</taxon>
        <taxon>Cypriniformes</taxon>
        <taxon>Cyprinidae</taxon>
        <taxon>Labeoninae</taxon>
        <taxon>Labeonini</taxon>
        <taxon>Cirrhinus</taxon>
    </lineage>
</organism>
<dbReference type="PANTHER" id="PTHR21663">
    <property type="entry name" value="HYPOTHETICAL HEAT DOMAIN-CONTAINING"/>
    <property type="match status" value="1"/>
</dbReference>
<dbReference type="PANTHER" id="PTHR21663:SF1">
    <property type="entry name" value="HEAT REPEAT-CONTAINING PROTEIN 5A"/>
    <property type="match status" value="1"/>
</dbReference>
<protein>
    <submittedName>
        <fullName evidence="1">Uncharacterized protein</fullName>
    </submittedName>
</protein>
<accession>A0ABD0P811</accession>
<reference evidence="1 2" key="1">
    <citation type="submission" date="2024-05" db="EMBL/GenBank/DDBJ databases">
        <title>Genome sequencing and assembly of Indian major carp, Cirrhinus mrigala (Hamilton, 1822).</title>
        <authorList>
            <person name="Mohindra V."/>
            <person name="Chowdhury L.M."/>
            <person name="Lal K."/>
            <person name="Jena J.K."/>
        </authorList>
    </citation>
    <scope>NUCLEOTIDE SEQUENCE [LARGE SCALE GENOMIC DNA]</scope>
    <source>
        <strain evidence="1">CM1030</strain>
        <tissue evidence="1">Blood</tissue>
    </source>
</reference>
<keyword evidence="2" id="KW-1185">Reference proteome</keyword>
<evidence type="ECO:0000313" key="2">
    <source>
        <dbReference type="Proteomes" id="UP001529510"/>
    </source>
</evidence>
<dbReference type="Proteomes" id="UP001529510">
    <property type="component" value="Unassembled WGS sequence"/>
</dbReference>
<feature type="non-terminal residue" evidence="1">
    <location>
        <position position="1"/>
    </location>
</feature>
<sequence length="104" mass="11165">WVSHARAMQYPADAVSCRCCVSFILRATLGTLLGEKAQIAAAKEICQLISKQKRVVDVALHEGNTETRLVSTLLQDLSSTAAPLLQDTSIGLSCIINQQTLGIP</sequence>
<name>A0ABD0P811_CIRMR</name>
<dbReference type="EMBL" id="JAMKFB020000017">
    <property type="protein sequence ID" value="KAL0170139.1"/>
    <property type="molecule type" value="Genomic_DNA"/>
</dbReference>
<proteinExistence type="predicted"/>
<gene>
    <name evidence="1" type="ORF">M9458_034735</name>
</gene>
<dbReference type="AlphaFoldDB" id="A0ABD0P811"/>